<feature type="transmembrane region" description="Helical" evidence="1">
    <location>
        <begin position="182"/>
        <end position="204"/>
    </location>
</feature>
<reference evidence="2 3" key="1">
    <citation type="submission" date="2019-09" db="EMBL/GenBank/DDBJ databases">
        <authorList>
            <person name="Cremers G."/>
        </authorList>
    </citation>
    <scope>NUCLEOTIDE SEQUENCE [LARGE SCALE GENOMIC DNA]</scope>
    <source>
        <strain evidence="2">4A</strain>
    </source>
</reference>
<keyword evidence="1" id="KW-0472">Membrane</keyword>
<dbReference type="EMBL" id="CABFVA020000037">
    <property type="protein sequence ID" value="VVM06019.1"/>
    <property type="molecule type" value="Genomic_DNA"/>
</dbReference>
<evidence type="ECO:0000313" key="2">
    <source>
        <dbReference type="EMBL" id="VVM06019.1"/>
    </source>
</evidence>
<keyword evidence="1" id="KW-1133">Transmembrane helix</keyword>
<keyword evidence="3" id="KW-1185">Reference proteome</keyword>
<feature type="transmembrane region" description="Helical" evidence="1">
    <location>
        <begin position="21"/>
        <end position="42"/>
    </location>
</feature>
<dbReference type="Proteomes" id="UP000334923">
    <property type="component" value="Unassembled WGS sequence"/>
</dbReference>
<evidence type="ECO:0000256" key="1">
    <source>
        <dbReference type="SAM" id="Phobius"/>
    </source>
</evidence>
<name>A0A5E6MAM4_9BACT</name>
<dbReference type="OrthoDB" id="9792004at2"/>
<dbReference type="AlphaFoldDB" id="A0A5E6MAM4"/>
<proteinExistence type="predicted"/>
<accession>A0A5E6MAM4</accession>
<organism evidence="2 3">
    <name type="scientific">Methylacidimicrobium tartarophylax</name>
    <dbReference type="NCBI Taxonomy" id="1041768"/>
    <lineage>
        <taxon>Bacteria</taxon>
        <taxon>Pseudomonadati</taxon>
        <taxon>Verrucomicrobiota</taxon>
        <taxon>Methylacidimicrobium</taxon>
    </lineage>
</organism>
<keyword evidence="1" id="KW-0812">Transmembrane</keyword>
<sequence length="218" mass="24356">MSNWCIDKGRLAEQRPGRRDWTSAAAGVRLVLGVCAALLFLLPDSSFAHRHRPKGPIDCGVVSQEGYTAHLDICKYEPMKMYESYCENVPKTGEATLVLDLMSHPLWKTPVALTLFREQGKEVVADAPPHVYREGIASLRVHFATPGRYTLEVKPQGVLNAASQPVVLKFPISVGMPSPKSFASLGVGEFVAVAILGFLLYRFWRKRQFERLKKSRPF</sequence>
<protein>
    <submittedName>
        <fullName evidence="2">Uncharacterized protein</fullName>
    </submittedName>
</protein>
<evidence type="ECO:0000313" key="3">
    <source>
        <dbReference type="Proteomes" id="UP000334923"/>
    </source>
</evidence>
<gene>
    <name evidence="2" type="ORF">MAMT_00914</name>
</gene>
<dbReference type="RefSeq" id="WP_142659819.1">
    <property type="nucleotide sequence ID" value="NZ_CABFVA020000037.1"/>
</dbReference>